<dbReference type="PRINTS" id="PR01607">
    <property type="entry name" value="APYRASEFAMLY"/>
</dbReference>
<evidence type="ECO:0000256" key="2">
    <source>
        <dbReference type="RuleBase" id="RU362119"/>
    </source>
</evidence>
<keyword evidence="1 2" id="KW-0732">Signal</keyword>
<organism evidence="4 5">
    <name type="scientific">Mesobacillus stamsii</name>
    <dbReference type="NCBI Taxonomy" id="225347"/>
    <lineage>
        <taxon>Bacteria</taxon>
        <taxon>Bacillati</taxon>
        <taxon>Bacillota</taxon>
        <taxon>Bacilli</taxon>
        <taxon>Bacillales</taxon>
        <taxon>Bacillaceae</taxon>
        <taxon>Mesobacillus</taxon>
    </lineage>
</organism>
<evidence type="ECO:0000256" key="1">
    <source>
        <dbReference type="ARBA" id="ARBA00022729"/>
    </source>
</evidence>
<keyword evidence="5" id="KW-1185">Reference proteome</keyword>
<keyword evidence="2" id="KW-0547">Nucleotide-binding</keyword>
<dbReference type="InterPro" id="IPR001119">
    <property type="entry name" value="SLH_dom"/>
</dbReference>
<keyword evidence="2" id="KW-0378">Hydrolase</keyword>
<dbReference type="InterPro" id="IPR029052">
    <property type="entry name" value="Metallo-depent_PP-like"/>
</dbReference>
<dbReference type="EMBL" id="JAUSUN010000002">
    <property type="protein sequence ID" value="MDQ0412167.1"/>
    <property type="molecule type" value="Genomic_DNA"/>
</dbReference>
<dbReference type="InterPro" id="IPR006146">
    <property type="entry name" value="5'-Nucleotdase_CS"/>
</dbReference>
<evidence type="ECO:0000313" key="5">
    <source>
        <dbReference type="Proteomes" id="UP001242313"/>
    </source>
</evidence>
<comment type="caution">
    <text evidence="4">The sequence shown here is derived from an EMBL/GenBank/DDBJ whole genome shotgun (WGS) entry which is preliminary data.</text>
</comment>
<proteinExistence type="inferred from homology"/>
<reference evidence="4 5" key="1">
    <citation type="submission" date="2023-07" db="EMBL/GenBank/DDBJ databases">
        <title>Genomic Encyclopedia of Type Strains, Phase IV (KMG-IV): sequencing the most valuable type-strain genomes for metagenomic binning, comparative biology and taxonomic classification.</title>
        <authorList>
            <person name="Goeker M."/>
        </authorList>
    </citation>
    <scope>NUCLEOTIDE SEQUENCE [LARGE SCALE GENOMIC DNA]</scope>
    <source>
        <strain evidence="4 5">DSM 19598</strain>
    </source>
</reference>
<evidence type="ECO:0000313" key="4">
    <source>
        <dbReference type="EMBL" id="MDQ0412167.1"/>
    </source>
</evidence>
<sequence>MDMVSKSSRKFIATAATAALVASAVAPAVSAAEAASFKDVSGRYVDAVDFVVAAGANGKSSTNFGLNESIKRVDAAVLLANVLGLEVARAPEAGFKDVPDRAKDAVNALKFYGIASGKNATNFGSNSFITRGELAVWIERGFELLGQSDFNFKDVSSNYEASVHALVANQVAKGFSNTNFGVNQIAKRGDYAIFLFKAAQAIENGDLALTIMHTNDTHSYVDKAPKLASAVKEVRAENPDALLLSAGDVFSGTLYFNEFEGQADLALMNYLGYDAMTFGNHEFDLGSSTEGHKSLSEFIKGADFPFVSSNVDFSKDALFNGIQSKGTIGEKMEDGKIFDGIVKVVDGQKVGIFGLSTEETKDISSPGKITFSNYVEEAKRMVAAFETQGIHKIIALSHLGYDDNVAYDNDLKLAEAVDGIDIIVGGHTHTKLTEPKLIDKEEPTLIVQAGQYSDLLGTLDVEFDYWGTITGYAGELVDLKDKAEDANAVELVKPFKDKVMELQNKSIGKSAAVKLEGERAVVRTQESNLGNLITDGMLAKAKSINPNTVIAVTNGGGIRASIDEGDITLGEVLTTMPFGNTLGIMNLKGSEIKAALEHSVSQAPNESGAFLHVSGMKFSYDSSKPTGERVVKIEVKGTDGTYTELDLTKNYLVATNTFTAKGGDGYEMFANAYTEGRISEPGFVDYEMFVDYLTQSETIEPKVEGRIVDTQK</sequence>
<gene>
    <name evidence="4" type="ORF">J2S25_000347</name>
</gene>
<dbReference type="PANTHER" id="PTHR11575">
    <property type="entry name" value="5'-NUCLEOTIDASE-RELATED"/>
    <property type="match status" value="1"/>
</dbReference>
<dbReference type="SUPFAM" id="SSF55816">
    <property type="entry name" value="5'-nucleotidase (syn. UDP-sugar hydrolase), C-terminal domain"/>
    <property type="match status" value="1"/>
</dbReference>
<feature type="chain" id="PRO_5044983402" evidence="2">
    <location>
        <begin position="32"/>
        <end position="712"/>
    </location>
</feature>
<feature type="signal peptide" evidence="2">
    <location>
        <begin position="1"/>
        <end position="31"/>
    </location>
</feature>
<evidence type="ECO:0000259" key="3">
    <source>
        <dbReference type="PROSITE" id="PS51272"/>
    </source>
</evidence>
<dbReference type="InterPro" id="IPR036907">
    <property type="entry name" value="5'-Nucleotdase_C_sf"/>
</dbReference>
<dbReference type="Pfam" id="PF02872">
    <property type="entry name" value="5_nucleotid_C"/>
    <property type="match status" value="1"/>
</dbReference>
<dbReference type="Proteomes" id="UP001242313">
    <property type="component" value="Unassembled WGS sequence"/>
</dbReference>
<dbReference type="Pfam" id="PF00395">
    <property type="entry name" value="SLH"/>
    <property type="match status" value="2"/>
</dbReference>
<dbReference type="PROSITE" id="PS00785">
    <property type="entry name" value="5_NUCLEOTIDASE_1"/>
    <property type="match status" value="1"/>
</dbReference>
<accession>A0ABU0FS39</accession>
<feature type="domain" description="SLH" evidence="3">
    <location>
        <begin position="89"/>
        <end position="152"/>
    </location>
</feature>
<dbReference type="InterPro" id="IPR006311">
    <property type="entry name" value="TAT_signal"/>
</dbReference>
<dbReference type="Gene3D" id="3.60.21.10">
    <property type="match status" value="1"/>
</dbReference>
<dbReference type="InterPro" id="IPR006179">
    <property type="entry name" value="5_nucleotidase/apyrase"/>
</dbReference>
<dbReference type="PANTHER" id="PTHR11575:SF24">
    <property type="entry name" value="5'-NUCLEOTIDASE"/>
    <property type="match status" value="1"/>
</dbReference>
<dbReference type="SUPFAM" id="SSF56300">
    <property type="entry name" value="Metallo-dependent phosphatases"/>
    <property type="match status" value="1"/>
</dbReference>
<name>A0ABU0FS39_9BACI</name>
<dbReference type="InterPro" id="IPR008334">
    <property type="entry name" value="5'-Nucleotdase_C"/>
</dbReference>
<dbReference type="PROSITE" id="PS51318">
    <property type="entry name" value="TAT"/>
    <property type="match status" value="1"/>
</dbReference>
<dbReference type="Gene3D" id="3.90.780.10">
    <property type="entry name" value="5'-Nucleotidase, C-terminal domain"/>
    <property type="match status" value="1"/>
</dbReference>
<dbReference type="PROSITE" id="PS51272">
    <property type="entry name" value="SLH"/>
    <property type="match status" value="1"/>
</dbReference>
<protein>
    <submittedName>
        <fullName evidence="4">2',3'-cyclic-nucleotide 2'-phosphodiesterase (5'-nucleotidase family)</fullName>
    </submittedName>
</protein>
<dbReference type="RefSeq" id="WP_307191049.1">
    <property type="nucleotide sequence ID" value="NZ_JAUSUN010000002.1"/>
</dbReference>
<comment type="similarity">
    <text evidence="2">Belongs to the 5'-nucleotidase family.</text>
</comment>
<dbReference type="Pfam" id="PF00149">
    <property type="entry name" value="Metallophos"/>
    <property type="match status" value="1"/>
</dbReference>
<dbReference type="InterPro" id="IPR004843">
    <property type="entry name" value="Calcineurin-like_PHP"/>
</dbReference>